<proteinExistence type="predicted"/>
<evidence type="ECO:0000313" key="1">
    <source>
        <dbReference type="EMBL" id="KAJ8879134.1"/>
    </source>
</evidence>
<reference evidence="1 2" key="1">
    <citation type="submission" date="2023-02" db="EMBL/GenBank/DDBJ databases">
        <title>LHISI_Scaffold_Assembly.</title>
        <authorList>
            <person name="Stuart O.P."/>
            <person name="Cleave R."/>
            <person name="Magrath M.J.L."/>
            <person name="Mikheyev A.S."/>
        </authorList>
    </citation>
    <scope>NUCLEOTIDE SEQUENCE [LARGE SCALE GENOMIC DNA]</scope>
    <source>
        <strain evidence="1">Daus_M_001</strain>
        <tissue evidence="1">Leg muscle</tissue>
    </source>
</reference>
<evidence type="ECO:0008006" key="3">
    <source>
        <dbReference type="Google" id="ProtNLM"/>
    </source>
</evidence>
<gene>
    <name evidence="1" type="ORF">PR048_019740</name>
</gene>
<evidence type="ECO:0000313" key="2">
    <source>
        <dbReference type="Proteomes" id="UP001159363"/>
    </source>
</evidence>
<name>A0ABQ9H4A6_9NEOP</name>
<comment type="caution">
    <text evidence="1">The sequence shown here is derived from an EMBL/GenBank/DDBJ whole genome shotgun (WGS) entry which is preliminary data.</text>
</comment>
<protein>
    <recommendedName>
        <fullName evidence="3">PiggyBac transposable element-derived protein domain-containing protein</fullName>
    </recommendedName>
</protein>
<dbReference type="EMBL" id="JARBHB010000007">
    <property type="protein sequence ID" value="KAJ8879134.1"/>
    <property type="molecule type" value="Genomic_DNA"/>
</dbReference>
<organism evidence="1 2">
    <name type="scientific">Dryococelus australis</name>
    <dbReference type="NCBI Taxonomy" id="614101"/>
    <lineage>
        <taxon>Eukaryota</taxon>
        <taxon>Metazoa</taxon>
        <taxon>Ecdysozoa</taxon>
        <taxon>Arthropoda</taxon>
        <taxon>Hexapoda</taxon>
        <taxon>Insecta</taxon>
        <taxon>Pterygota</taxon>
        <taxon>Neoptera</taxon>
        <taxon>Polyneoptera</taxon>
        <taxon>Phasmatodea</taxon>
        <taxon>Verophasmatodea</taxon>
        <taxon>Anareolatae</taxon>
        <taxon>Phasmatidae</taxon>
        <taxon>Eurycanthinae</taxon>
        <taxon>Dryococelus</taxon>
    </lineage>
</organism>
<accession>A0ABQ9H4A6</accession>
<sequence length="140" mass="16477">MFVLDKTGITLARFRLFLTDTECFQKILHYYPIRGHSYIACDRNFSVWVASRDKKGHFSISKCQQFVYKSDLKGAIGVFERIEMLVNHTFHFQLAVQRRPIVKPTNKSYNNGNVPIKRTKLEVIRKYLQYVAVHDEATKF</sequence>
<keyword evidence="2" id="KW-1185">Reference proteome</keyword>
<dbReference type="Proteomes" id="UP001159363">
    <property type="component" value="Chromosome 6"/>
</dbReference>